<name>A0ABR9ZN62_9FIRM</name>
<protein>
    <recommendedName>
        <fullName evidence="9">Branched-chain amino acid transport system carrier protein</fullName>
    </recommendedName>
</protein>
<evidence type="ECO:0000313" key="10">
    <source>
        <dbReference type="EMBL" id="MBF4691563.1"/>
    </source>
</evidence>
<dbReference type="PANTHER" id="PTHR30588:SF0">
    <property type="entry name" value="BRANCHED-CHAIN AMINO ACID PERMEASE BRNQ"/>
    <property type="match status" value="1"/>
</dbReference>
<proteinExistence type="inferred from homology"/>
<keyword evidence="8 9" id="KW-0472">Membrane</keyword>
<evidence type="ECO:0000256" key="9">
    <source>
        <dbReference type="RuleBase" id="RU362122"/>
    </source>
</evidence>
<keyword evidence="4" id="KW-1003">Cell membrane</keyword>
<dbReference type="EMBL" id="JADKNH010000001">
    <property type="protein sequence ID" value="MBF4691563.1"/>
    <property type="molecule type" value="Genomic_DNA"/>
</dbReference>
<accession>A0ABR9ZN62</accession>
<dbReference type="PANTHER" id="PTHR30588">
    <property type="entry name" value="BRANCHED-CHAIN AMINO ACID TRANSPORT SYSTEM 2 CARRIER PROTEIN"/>
    <property type="match status" value="1"/>
</dbReference>
<feature type="transmembrane region" description="Helical" evidence="9">
    <location>
        <begin position="117"/>
        <end position="133"/>
    </location>
</feature>
<comment type="function">
    <text evidence="9">Component of the transport system for branched-chain amino acids.</text>
</comment>
<feature type="transmembrane region" description="Helical" evidence="9">
    <location>
        <begin position="408"/>
        <end position="430"/>
    </location>
</feature>
<comment type="similarity">
    <text evidence="2 9">Belongs to the branched chain amino acid transporter family.</text>
</comment>
<evidence type="ECO:0000256" key="4">
    <source>
        <dbReference type="ARBA" id="ARBA00022475"/>
    </source>
</evidence>
<keyword evidence="5 9" id="KW-0812">Transmembrane</keyword>
<dbReference type="RefSeq" id="WP_194699811.1">
    <property type="nucleotide sequence ID" value="NZ_JADKNH010000001.1"/>
</dbReference>
<keyword evidence="7 9" id="KW-1133">Transmembrane helix</keyword>
<evidence type="ECO:0000256" key="6">
    <source>
        <dbReference type="ARBA" id="ARBA00022970"/>
    </source>
</evidence>
<keyword evidence="11" id="KW-1185">Reference proteome</keyword>
<dbReference type="InterPro" id="IPR004685">
    <property type="entry name" value="Brnchd-chn_aa_trnsp_Livcs"/>
</dbReference>
<organism evidence="10 11">
    <name type="scientific">Fusibacter ferrireducens</name>
    <dbReference type="NCBI Taxonomy" id="2785058"/>
    <lineage>
        <taxon>Bacteria</taxon>
        <taxon>Bacillati</taxon>
        <taxon>Bacillota</taxon>
        <taxon>Clostridia</taxon>
        <taxon>Eubacteriales</taxon>
        <taxon>Eubacteriales Family XII. Incertae Sedis</taxon>
        <taxon>Fusibacter</taxon>
    </lineage>
</organism>
<dbReference type="Proteomes" id="UP000614200">
    <property type="component" value="Unassembled WGS sequence"/>
</dbReference>
<evidence type="ECO:0000256" key="1">
    <source>
        <dbReference type="ARBA" id="ARBA00004651"/>
    </source>
</evidence>
<gene>
    <name evidence="10" type="primary">brnQ</name>
    <name evidence="10" type="ORF">ISU02_00455</name>
</gene>
<feature type="transmembrane region" description="Helical" evidence="9">
    <location>
        <begin position="272"/>
        <end position="294"/>
    </location>
</feature>
<evidence type="ECO:0000256" key="3">
    <source>
        <dbReference type="ARBA" id="ARBA00022448"/>
    </source>
</evidence>
<feature type="transmembrane region" description="Helical" evidence="9">
    <location>
        <begin position="333"/>
        <end position="354"/>
    </location>
</feature>
<dbReference type="Pfam" id="PF05525">
    <property type="entry name" value="Branch_AA_trans"/>
    <property type="match status" value="1"/>
</dbReference>
<feature type="transmembrane region" description="Helical" evidence="9">
    <location>
        <begin position="9"/>
        <end position="27"/>
    </location>
</feature>
<feature type="transmembrane region" description="Helical" evidence="9">
    <location>
        <begin position="219"/>
        <end position="241"/>
    </location>
</feature>
<feature type="transmembrane region" description="Helical" evidence="9">
    <location>
        <begin position="39"/>
        <end position="59"/>
    </location>
</feature>
<evidence type="ECO:0000256" key="2">
    <source>
        <dbReference type="ARBA" id="ARBA00008540"/>
    </source>
</evidence>
<feature type="transmembrane region" description="Helical" evidence="9">
    <location>
        <begin position="145"/>
        <end position="166"/>
    </location>
</feature>
<feature type="transmembrane region" description="Helical" evidence="9">
    <location>
        <begin position="306"/>
        <end position="327"/>
    </location>
</feature>
<comment type="caution">
    <text evidence="10">The sequence shown here is derived from an EMBL/GenBank/DDBJ whole genome shotgun (WGS) entry which is preliminary data.</text>
</comment>
<dbReference type="NCBIfam" id="TIGR00796">
    <property type="entry name" value="livcs"/>
    <property type="match status" value="1"/>
</dbReference>
<evidence type="ECO:0000256" key="8">
    <source>
        <dbReference type="ARBA" id="ARBA00023136"/>
    </source>
</evidence>
<reference evidence="10 11" key="1">
    <citation type="submission" date="2020-11" db="EMBL/GenBank/DDBJ databases">
        <title>Fusibacter basophilias sp. nov.</title>
        <authorList>
            <person name="Qiu D."/>
        </authorList>
    </citation>
    <scope>NUCLEOTIDE SEQUENCE [LARGE SCALE GENOMIC DNA]</scope>
    <source>
        <strain evidence="10 11">Q10-2</strain>
    </source>
</reference>
<feature type="transmembrane region" description="Helical" evidence="9">
    <location>
        <begin position="366"/>
        <end position="388"/>
    </location>
</feature>
<evidence type="ECO:0000256" key="7">
    <source>
        <dbReference type="ARBA" id="ARBA00022989"/>
    </source>
</evidence>
<keyword evidence="6 9" id="KW-0029">Amino-acid transport</keyword>
<keyword evidence="3 9" id="KW-0813">Transport</keyword>
<evidence type="ECO:0000313" key="11">
    <source>
        <dbReference type="Proteomes" id="UP000614200"/>
    </source>
</evidence>
<feature type="transmembrane region" description="Helical" evidence="9">
    <location>
        <begin position="79"/>
        <end position="97"/>
    </location>
</feature>
<sequence length="452" mass="47451">MKRQTKDSIVLGAALFAMFFGAGNLIFPPAIGLTSGDKWLFSLLGFFITGICLPVLGVLAVSKAGGTISELASKVGPKFSLIFGSIVVLAIGPLLAIPRTGATVYEIGVAPLSSINPIWVSIIYFSVTLFFVIKPSGVIDKIGKILTPILLIVIGTIITAGSLHPIAPAVASKLKNAFSYGFLQGYQTMDTLVAIVVGGIILASLIEKGYTDSKIQFKMTTIAGVMSGAILLMIYGGLMFLGATMGTSVTPEISRTALILKITQAALGPNSLLVISVAVSAACLTTSIGLTAIAGDFFAHVSGGKIPYKATVIFVCLFSTVMSAIGVDKIVEIAVPLLVIVYPVAIVLIVFNLIDPLLPYKAMYKGAVLGAGSIGIIDAFKALNLDFINTVFEPVYKIVEYLPLSKYGFAWLLPALTLSLAFGLLGEYFAPFRSGFTKADQVGIALTTTDPE</sequence>
<feature type="transmembrane region" description="Helical" evidence="9">
    <location>
        <begin position="186"/>
        <end position="207"/>
    </location>
</feature>
<comment type="subcellular location">
    <subcellularLocation>
        <location evidence="1 9">Cell membrane</location>
        <topology evidence="1 9">Multi-pass membrane protein</topology>
    </subcellularLocation>
</comment>
<evidence type="ECO:0000256" key="5">
    <source>
        <dbReference type="ARBA" id="ARBA00022692"/>
    </source>
</evidence>